<dbReference type="Proteomes" id="UP000009027">
    <property type="component" value="Unassembled WGS sequence"/>
</dbReference>
<organism evidence="1 2">
    <name type="scientific">Trypanosoma vivax (strain Y486)</name>
    <dbReference type="NCBI Taxonomy" id="1055687"/>
    <lineage>
        <taxon>Eukaryota</taxon>
        <taxon>Discoba</taxon>
        <taxon>Euglenozoa</taxon>
        <taxon>Kinetoplastea</taxon>
        <taxon>Metakinetoplastina</taxon>
        <taxon>Trypanosomatida</taxon>
        <taxon>Trypanosomatidae</taxon>
        <taxon>Trypanosoma</taxon>
        <taxon>Duttonella</taxon>
    </lineage>
</organism>
<gene>
    <name evidence="1" type="ORF">TvY486_0007170</name>
</gene>
<protein>
    <submittedName>
        <fullName evidence="1">Uncharacterized protein</fullName>
    </submittedName>
</protein>
<evidence type="ECO:0000313" key="2">
    <source>
        <dbReference type="Proteomes" id="UP000009027"/>
    </source>
</evidence>
<sequence>MGYTYRDVKAVLAALNANAWEVHHNASYLNKKAMQFSSSSTEVVAARTAALDAYSQANEATTSLHRWGRVVNDFSKKVKDNFKEYFFGDGDNGFNDMFKTCQTYKNEFKHLLMMLEDLENSSDVQNWGREQKSKLEEISGEITPKLLNDHQQGSDFERLNRDFGYFISGTTIGITTVTVRLASAQNLLVEAQKLLLLPQ</sequence>
<name>F9WKP8_TRYVY</name>
<keyword evidence="2" id="KW-1185">Reference proteome</keyword>
<evidence type="ECO:0000313" key="1">
    <source>
        <dbReference type="EMBL" id="CCD18071.1"/>
    </source>
</evidence>
<dbReference type="VEuPathDB" id="TriTrypDB:TvY486_0007170"/>
<dbReference type="AlphaFoldDB" id="F9WKP8"/>
<reference evidence="1" key="1">
    <citation type="journal article" date="2012" name="Proc. Natl. Acad. Sci. U.S.A.">
        <title>Antigenic diversity is generated by distinct evolutionary mechanisms in African trypanosome species.</title>
        <authorList>
            <person name="Jackson A.P."/>
            <person name="Berry A."/>
            <person name="Aslett M."/>
            <person name="Allison H.C."/>
            <person name="Burton P."/>
            <person name="Vavrova-Anderson J."/>
            <person name="Brown R."/>
            <person name="Browne H."/>
            <person name="Corton N."/>
            <person name="Hauser H."/>
            <person name="Gamble J."/>
            <person name="Gilderthorp R."/>
            <person name="Marcello L."/>
            <person name="McQuillan J."/>
            <person name="Otto T.D."/>
            <person name="Quail M.A."/>
            <person name="Sanders M.J."/>
            <person name="van Tonder A."/>
            <person name="Ginger M.L."/>
            <person name="Field M.C."/>
            <person name="Barry J.D."/>
            <person name="Hertz-Fowler C."/>
            <person name="Berriman M."/>
        </authorList>
    </citation>
    <scope>NUCLEOTIDE SEQUENCE</scope>
    <source>
        <strain evidence="1">Y486</strain>
    </source>
</reference>
<proteinExistence type="predicted"/>
<dbReference type="EMBL" id="CAEX01000344">
    <property type="protein sequence ID" value="CCD18071.1"/>
    <property type="molecule type" value="Genomic_DNA"/>
</dbReference>
<accession>F9WKP8</accession>